<comment type="caution">
    <text evidence="3">The sequence shown here is derived from an EMBL/GenBank/DDBJ whole genome shotgun (WGS) entry which is preliminary data.</text>
</comment>
<feature type="compositionally biased region" description="Basic and acidic residues" evidence="1">
    <location>
        <begin position="345"/>
        <end position="357"/>
    </location>
</feature>
<feature type="region of interest" description="Disordered" evidence="1">
    <location>
        <begin position="107"/>
        <end position="130"/>
    </location>
</feature>
<dbReference type="EMBL" id="BMAT01001919">
    <property type="protein sequence ID" value="GFR95531.1"/>
    <property type="molecule type" value="Genomic_DNA"/>
</dbReference>
<dbReference type="Proteomes" id="UP000762676">
    <property type="component" value="Unassembled WGS sequence"/>
</dbReference>
<feature type="region of interest" description="Disordered" evidence="1">
    <location>
        <begin position="221"/>
        <end position="388"/>
    </location>
</feature>
<dbReference type="InterPro" id="IPR011029">
    <property type="entry name" value="DEATH-like_dom_sf"/>
</dbReference>
<accession>A0AAV4HCG9</accession>
<dbReference type="PANTHER" id="PTHR15034:SF5">
    <property type="entry name" value="DEATH DOMAIN-CONTAINING PROTEIN CRADD"/>
    <property type="match status" value="1"/>
</dbReference>
<evidence type="ECO:0000256" key="1">
    <source>
        <dbReference type="SAM" id="MobiDB-lite"/>
    </source>
</evidence>
<reference evidence="3 4" key="1">
    <citation type="journal article" date="2021" name="Elife">
        <title>Chloroplast acquisition without the gene transfer in kleptoplastic sea slugs, Plakobranchus ocellatus.</title>
        <authorList>
            <person name="Maeda T."/>
            <person name="Takahashi S."/>
            <person name="Yoshida T."/>
            <person name="Shimamura S."/>
            <person name="Takaki Y."/>
            <person name="Nagai Y."/>
            <person name="Toyoda A."/>
            <person name="Suzuki Y."/>
            <person name="Arimoto A."/>
            <person name="Ishii H."/>
            <person name="Satoh N."/>
            <person name="Nishiyama T."/>
            <person name="Hasebe M."/>
            <person name="Maruyama T."/>
            <person name="Minagawa J."/>
            <person name="Obokata J."/>
            <person name="Shigenobu S."/>
        </authorList>
    </citation>
    <scope>NUCLEOTIDE SEQUENCE [LARGE SCALE GENOMIC DNA]</scope>
</reference>
<evidence type="ECO:0000313" key="3">
    <source>
        <dbReference type="EMBL" id="GFR95531.1"/>
    </source>
</evidence>
<dbReference type="GO" id="GO:0002020">
    <property type="term" value="F:protease binding"/>
    <property type="evidence" value="ECO:0007669"/>
    <property type="project" value="InterPro"/>
</dbReference>
<dbReference type="PANTHER" id="PTHR15034">
    <property type="entry name" value="DEATH DOMAIN-CONTAINING PROTEIN CRADD"/>
    <property type="match status" value="1"/>
</dbReference>
<feature type="compositionally biased region" description="Basic and acidic residues" evidence="1">
    <location>
        <begin position="302"/>
        <end position="319"/>
    </location>
</feature>
<dbReference type="CDD" id="cd01671">
    <property type="entry name" value="CARD"/>
    <property type="match status" value="2"/>
</dbReference>
<dbReference type="GO" id="GO:0070513">
    <property type="term" value="F:death domain binding"/>
    <property type="evidence" value="ECO:0007669"/>
    <property type="project" value="InterPro"/>
</dbReference>
<feature type="domain" description="CARD" evidence="2">
    <location>
        <begin position="144"/>
        <end position="205"/>
    </location>
</feature>
<dbReference type="AlphaFoldDB" id="A0AAV4HCG9"/>
<dbReference type="InterPro" id="IPR037939">
    <property type="entry name" value="CRADD"/>
</dbReference>
<evidence type="ECO:0000313" key="4">
    <source>
        <dbReference type="Proteomes" id="UP000762676"/>
    </source>
</evidence>
<feature type="compositionally biased region" description="Polar residues" evidence="1">
    <location>
        <begin position="282"/>
        <end position="301"/>
    </location>
</feature>
<protein>
    <recommendedName>
        <fullName evidence="2">CARD domain-containing protein</fullName>
    </recommendedName>
</protein>
<organism evidence="3 4">
    <name type="scientific">Elysia marginata</name>
    <dbReference type="NCBI Taxonomy" id="1093978"/>
    <lineage>
        <taxon>Eukaryota</taxon>
        <taxon>Metazoa</taxon>
        <taxon>Spiralia</taxon>
        <taxon>Lophotrochozoa</taxon>
        <taxon>Mollusca</taxon>
        <taxon>Gastropoda</taxon>
        <taxon>Heterobranchia</taxon>
        <taxon>Euthyneura</taxon>
        <taxon>Panpulmonata</taxon>
        <taxon>Sacoglossa</taxon>
        <taxon>Placobranchoidea</taxon>
        <taxon>Plakobranchidae</taxon>
        <taxon>Elysia</taxon>
    </lineage>
</organism>
<evidence type="ECO:0000259" key="2">
    <source>
        <dbReference type="PROSITE" id="PS50209"/>
    </source>
</evidence>
<dbReference type="PROSITE" id="PS50209">
    <property type="entry name" value="CARD"/>
    <property type="match status" value="2"/>
</dbReference>
<name>A0AAV4HCG9_9GAST</name>
<dbReference type="Gene3D" id="1.10.533.10">
    <property type="entry name" value="Death Domain, Fas"/>
    <property type="match status" value="2"/>
</dbReference>
<proteinExistence type="predicted"/>
<sequence>MHKRHQLLLSRNYEFLVMEIPMDPTLEAFKPRKVLTSHDYEQLRTLRHQGRRALARYLLAVLPVRGPRAFQALLESLQEANAQHLVDLLVAQSGADNVEQLIRVPDNTAAAHQPNRPLKTPSDTPLPPGPDPHEYAVRLARNNKLIREFVDPSSISPVLAQNKVISAREADMVLHLSGKNKKWDLILSAVLQRGERAFQAFMAALLQKGYSTMFHTIQETSTVASDTDPELDQECYNTDNNDYDTGIERKNDTTKASQTYPTESVDDLTPGMARKKNGVDADTQTQRRMSEDVQNLPNSYNDLEKNGHSDAEVNKHPSEGENVSDSYEHEQNSARPVTSNSLHSNDARSDRTKDSPTKVKSPSKSLRRRSSNTGNLISLQEEDETMHL</sequence>
<keyword evidence="4" id="KW-1185">Reference proteome</keyword>
<gene>
    <name evidence="3" type="ORF">ElyMa_000946500</name>
</gene>
<feature type="compositionally biased region" description="Polar residues" evidence="1">
    <location>
        <begin position="333"/>
        <end position="344"/>
    </location>
</feature>
<dbReference type="GO" id="GO:0042981">
    <property type="term" value="P:regulation of apoptotic process"/>
    <property type="evidence" value="ECO:0007669"/>
    <property type="project" value="InterPro"/>
</dbReference>
<dbReference type="SMART" id="SM00114">
    <property type="entry name" value="CARD"/>
    <property type="match status" value="1"/>
</dbReference>
<dbReference type="InterPro" id="IPR001315">
    <property type="entry name" value="CARD"/>
</dbReference>
<feature type="domain" description="CARD" evidence="2">
    <location>
        <begin position="1"/>
        <end position="92"/>
    </location>
</feature>
<dbReference type="Pfam" id="PF00619">
    <property type="entry name" value="CARD"/>
    <property type="match status" value="2"/>
</dbReference>
<dbReference type="SUPFAM" id="SSF47986">
    <property type="entry name" value="DEATH domain"/>
    <property type="match status" value="2"/>
</dbReference>